<organism evidence="2 3">
    <name type="scientific">Oryza meyeriana var. granulata</name>
    <dbReference type="NCBI Taxonomy" id="110450"/>
    <lineage>
        <taxon>Eukaryota</taxon>
        <taxon>Viridiplantae</taxon>
        <taxon>Streptophyta</taxon>
        <taxon>Embryophyta</taxon>
        <taxon>Tracheophyta</taxon>
        <taxon>Spermatophyta</taxon>
        <taxon>Magnoliopsida</taxon>
        <taxon>Liliopsida</taxon>
        <taxon>Poales</taxon>
        <taxon>Poaceae</taxon>
        <taxon>BOP clade</taxon>
        <taxon>Oryzoideae</taxon>
        <taxon>Oryzeae</taxon>
        <taxon>Oryzinae</taxon>
        <taxon>Oryza</taxon>
        <taxon>Oryza meyeriana</taxon>
    </lineage>
</organism>
<protein>
    <submittedName>
        <fullName evidence="2">Uncharacterized protein</fullName>
    </submittedName>
</protein>
<dbReference type="AlphaFoldDB" id="A0A6G1FCY4"/>
<proteinExistence type="predicted"/>
<comment type="caution">
    <text evidence="2">The sequence shown here is derived from an EMBL/GenBank/DDBJ whole genome shotgun (WGS) entry which is preliminary data.</text>
</comment>
<dbReference type="Proteomes" id="UP000479710">
    <property type="component" value="Unassembled WGS sequence"/>
</dbReference>
<reference evidence="2 3" key="1">
    <citation type="submission" date="2019-11" db="EMBL/GenBank/DDBJ databases">
        <title>Whole genome sequence of Oryza granulata.</title>
        <authorList>
            <person name="Li W."/>
        </authorList>
    </citation>
    <scope>NUCLEOTIDE SEQUENCE [LARGE SCALE GENOMIC DNA]</scope>
    <source>
        <strain evidence="3">cv. Menghai</strain>
        <tissue evidence="2">Leaf</tissue>
    </source>
</reference>
<evidence type="ECO:0000313" key="3">
    <source>
        <dbReference type="Proteomes" id="UP000479710"/>
    </source>
</evidence>
<evidence type="ECO:0000256" key="1">
    <source>
        <dbReference type="SAM" id="MobiDB-lite"/>
    </source>
</evidence>
<keyword evidence="3" id="KW-1185">Reference proteome</keyword>
<accession>A0A6G1FCY4</accession>
<feature type="non-terminal residue" evidence="2">
    <location>
        <position position="79"/>
    </location>
</feature>
<gene>
    <name evidence="2" type="ORF">E2562_026431</name>
</gene>
<name>A0A6G1FCY4_9ORYZ</name>
<evidence type="ECO:0000313" key="2">
    <source>
        <dbReference type="EMBL" id="KAF0934685.1"/>
    </source>
</evidence>
<sequence>MSRESSSSVPAEEADAGHWDAREKTAKRLEAMVRGEDELSEEQIQANNQRYRKTSCWHYRPSMGMIWLSLITRMAFVFS</sequence>
<dbReference type="EMBL" id="SPHZ02000001">
    <property type="protein sequence ID" value="KAF0934685.1"/>
    <property type="molecule type" value="Genomic_DNA"/>
</dbReference>
<feature type="region of interest" description="Disordered" evidence="1">
    <location>
        <begin position="1"/>
        <end position="21"/>
    </location>
</feature>